<dbReference type="AlphaFoldDB" id="A0A5J4L7B9"/>
<protein>
    <submittedName>
        <fullName evidence="1">Uncharacterized protein</fullName>
    </submittedName>
</protein>
<evidence type="ECO:0000313" key="1">
    <source>
        <dbReference type="EMBL" id="GER94039.1"/>
    </source>
</evidence>
<gene>
    <name evidence="1" type="ORF">A45J_1797</name>
</gene>
<name>A0A5J4L7B9_9ZZZZ</name>
<proteinExistence type="predicted"/>
<accession>A0A5J4L7B9</accession>
<comment type="caution">
    <text evidence="1">The sequence shown here is derived from an EMBL/GenBank/DDBJ whole genome shotgun (WGS) entry which is preliminary data.</text>
</comment>
<dbReference type="EMBL" id="BLAB01000001">
    <property type="protein sequence ID" value="GER94039.1"/>
    <property type="molecule type" value="Genomic_DNA"/>
</dbReference>
<reference evidence="1" key="1">
    <citation type="submission" date="2019-10" db="EMBL/GenBank/DDBJ databases">
        <title>Metagenomic sequencing of thiosulfate-disproportionating enrichment culture.</title>
        <authorList>
            <person name="Umezawa K."/>
            <person name="Kojima H."/>
            <person name="Fukui M."/>
        </authorList>
    </citation>
    <scope>NUCLEOTIDE SEQUENCE</scope>
    <source>
        <strain evidence="1">45J</strain>
    </source>
</reference>
<organism evidence="1">
    <name type="scientific">hot springs metagenome</name>
    <dbReference type="NCBI Taxonomy" id="433727"/>
    <lineage>
        <taxon>unclassified sequences</taxon>
        <taxon>metagenomes</taxon>
        <taxon>ecological metagenomes</taxon>
    </lineage>
</organism>
<sequence>MFVASAYEVIGLKPSAFSLQPIFPFGERDRVRDKTFL</sequence>